<feature type="non-terminal residue" evidence="1">
    <location>
        <position position="78"/>
    </location>
</feature>
<organism evidence="1 2">
    <name type="scientific">Microdochium bolleyi</name>
    <dbReference type="NCBI Taxonomy" id="196109"/>
    <lineage>
        <taxon>Eukaryota</taxon>
        <taxon>Fungi</taxon>
        <taxon>Dikarya</taxon>
        <taxon>Ascomycota</taxon>
        <taxon>Pezizomycotina</taxon>
        <taxon>Sordariomycetes</taxon>
        <taxon>Xylariomycetidae</taxon>
        <taxon>Xylariales</taxon>
        <taxon>Microdochiaceae</taxon>
        <taxon>Microdochium</taxon>
    </lineage>
</organism>
<evidence type="ECO:0000313" key="2">
    <source>
        <dbReference type="Proteomes" id="UP000070501"/>
    </source>
</evidence>
<accession>A0A136II45</accession>
<dbReference type="OrthoDB" id="432970at2759"/>
<dbReference type="EMBL" id="KQ964415">
    <property type="protein sequence ID" value="KXJ84582.1"/>
    <property type="molecule type" value="Genomic_DNA"/>
</dbReference>
<protein>
    <submittedName>
        <fullName evidence="1">Uncharacterized protein</fullName>
    </submittedName>
</protein>
<gene>
    <name evidence="1" type="ORF">Micbo1qcDRAFT_21864</name>
</gene>
<dbReference type="Proteomes" id="UP000070501">
    <property type="component" value="Unassembled WGS sequence"/>
</dbReference>
<keyword evidence="2" id="KW-1185">Reference proteome</keyword>
<reference evidence="2" key="1">
    <citation type="submission" date="2016-02" db="EMBL/GenBank/DDBJ databases">
        <title>Draft genome sequence of Microdochium bolleyi, a fungal endophyte of beachgrass.</title>
        <authorList>
            <consortium name="DOE Joint Genome Institute"/>
            <person name="David A.S."/>
            <person name="May G."/>
            <person name="Haridas S."/>
            <person name="Lim J."/>
            <person name="Wang M."/>
            <person name="Labutti K."/>
            <person name="Lipzen A."/>
            <person name="Barry K."/>
            <person name="Grigoriev I.V."/>
        </authorList>
    </citation>
    <scope>NUCLEOTIDE SEQUENCE [LARGE SCALE GENOMIC DNA]</scope>
    <source>
        <strain evidence="2">J235TASD1</strain>
    </source>
</reference>
<dbReference type="AlphaFoldDB" id="A0A136II45"/>
<name>A0A136II45_9PEZI</name>
<sequence>MRNLRISERSIRFTHLRTTTVKTRFLSKAETMNDIPPPWWMDESRIACEGLGSTRGEWCLLDKVLKGGIVTRYGDDKF</sequence>
<dbReference type="InParanoid" id="A0A136II45"/>
<evidence type="ECO:0000313" key="1">
    <source>
        <dbReference type="EMBL" id="KXJ84582.1"/>
    </source>
</evidence>
<proteinExistence type="predicted"/>